<dbReference type="AlphaFoldDB" id="A0A5E5PCK3"/>
<organism evidence="2 4">
    <name type="scientific">Pandoraea apista</name>
    <dbReference type="NCBI Taxonomy" id="93218"/>
    <lineage>
        <taxon>Bacteria</taxon>
        <taxon>Pseudomonadati</taxon>
        <taxon>Pseudomonadota</taxon>
        <taxon>Betaproteobacteria</taxon>
        <taxon>Burkholderiales</taxon>
        <taxon>Burkholderiaceae</taxon>
        <taxon>Pandoraea</taxon>
    </lineage>
</organism>
<dbReference type="EMBL" id="RWHX01000042">
    <property type="protein sequence ID" value="RSK77093.1"/>
    <property type="molecule type" value="Genomic_DNA"/>
</dbReference>
<evidence type="ECO:0000313" key="2">
    <source>
        <dbReference type="EMBL" id="VVG74074.1"/>
    </source>
</evidence>
<sequence length="103" mass="11706">MKTSEPLRIVGLAWYLEQDYDLLKSIFIDGDRLPATFDKWEKKAEELRKSRLAQGEVVVKAHINPRAFPAWCAAHGKNVDASGRMAYANSVAAEYARNLQKNR</sequence>
<proteinExistence type="predicted"/>
<evidence type="ECO:0000313" key="1">
    <source>
        <dbReference type="EMBL" id="RSK77093.1"/>
    </source>
</evidence>
<evidence type="ECO:0000313" key="3">
    <source>
        <dbReference type="Proteomes" id="UP000270216"/>
    </source>
</evidence>
<dbReference type="EMBL" id="CABPSX010000015">
    <property type="protein sequence ID" value="VVG74074.1"/>
    <property type="molecule type" value="Genomic_DNA"/>
</dbReference>
<name>A0A5E5PCK3_9BURK</name>
<dbReference type="Proteomes" id="UP000270216">
    <property type="component" value="Unassembled WGS sequence"/>
</dbReference>
<dbReference type="OrthoDB" id="6638191at2"/>
<dbReference type="Proteomes" id="UP000364291">
    <property type="component" value="Unassembled WGS sequence"/>
</dbReference>
<reference evidence="2 4" key="2">
    <citation type="submission" date="2019-08" db="EMBL/GenBank/DDBJ databases">
        <authorList>
            <person name="Peeters C."/>
        </authorList>
    </citation>
    <scope>NUCLEOTIDE SEQUENCE [LARGE SCALE GENOMIC DNA]</scope>
    <source>
        <strain evidence="2 4">LMG 18089</strain>
    </source>
</reference>
<keyword evidence="3" id="KW-1185">Reference proteome</keyword>
<protein>
    <submittedName>
        <fullName evidence="2">Uncharacterized protein</fullName>
    </submittedName>
</protein>
<dbReference type="RefSeq" id="WP_094068532.1">
    <property type="nucleotide sequence ID" value="NZ_CABPSX010000015.1"/>
</dbReference>
<evidence type="ECO:0000313" key="4">
    <source>
        <dbReference type="Proteomes" id="UP000364291"/>
    </source>
</evidence>
<accession>A0A5E5PCK3</accession>
<gene>
    <name evidence="1" type="ORF">EJE83_19470</name>
    <name evidence="2" type="ORF">PAP18089_05086</name>
</gene>
<reference evidence="1 3" key="1">
    <citation type="submission" date="2018-12" db="EMBL/GenBank/DDBJ databases">
        <title>Whole genome sequence of a Pandoraea apista isolate from a patient with cystic fibrosis.</title>
        <authorList>
            <person name="Kenna D.T."/>
            <person name="Turton J.F."/>
        </authorList>
    </citation>
    <scope>NUCLEOTIDE SEQUENCE [LARGE SCALE GENOMIC DNA]</scope>
    <source>
        <strain evidence="1 3">Pa13324</strain>
    </source>
</reference>